<sequence length="184" mass="19918">MDTAQIVGIILAITIGIIIVVIVFWTLDKYLQNRRLNKRPVIGDEASAPESSKPKTGYNSWQNEPGLQHESASSHVQPRSRFVVREKFAALRFLSLLIKVIAVITGITGCVGAILTISGVSTVLGKPTGLQNAFGVIGTGIFGILVSIIVAVLIYSWGDFIQCIIDIEHNTRKISINSESDLSS</sequence>
<feature type="transmembrane region" description="Helical" evidence="2">
    <location>
        <begin position="134"/>
        <end position="155"/>
    </location>
</feature>
<gene>
    <name evidence="3" type="ORF">Dform_00226</name>
</gene>
<dbReference type="RefSeq" id="WP_083635300.1">
    <property type="nucleotide sequence ID" value="NZ_CP018258.1"/>
</dbReference>
<keyword evidence="2" id="KW-0812">Transmembrane</keyword>
<evidence type="ECO:0000256" key="1">
    <source>
        <dbReference type="SAM" id="MobiDB-lite"/>
    </source>
</evidence>
<dbReference type="Proteomes" id="UP000185934">
    <property type="component" value="Chromosome"/>
</dbReference>
<dbReference type="AlphaFoldDB" id="A0A1P8F532"/>
<feature type="transmembrane region" description="Helical" evidence="2">
    <location>
        <begin position="89"/>
        <end position="114"/>
    </location>
</feature>
<keyword evidence="4" id="KW-1185">Reference proteome</keyword>
<evidence type="ECO:0000313" key="3">
    <source>
        <dbReference type="EMBL" id="APV43589.1"/>
    </source>
</evidence>
<name>A0A1P8F532_9CHLR</name>
<keyword evidence="2" id="KW-1133">Transmembrane helix</keyword>
<keyword evidence="2" id="KW-0472">Membrane</keyword>
<feature type="transmembrane region" description="Helical" evidence="2">
    <location>
        <begin position="6"/>
        <end position="27"/>
    </location>
</feature>
<feature type="compositionally biased region" description="Polar residues" evidence="1">
    <location>
        <begin position="57"/>
        <end position="73"/>
    </location>
</feature>
<proteinExistence type="predicted"/>
<organism evidence="3 4">
    <name type="scientific">Dehalogenimonas formicexedens</name>
    <dbReference type="NCBI Taxonomy" id="1839801"/>
    <lineage>
        <taxon>Bacteria</taxon>
        <taxon>Bacillati</taxon>
        <taxon>Chloroflexota</taxon>
        <taxon>Dehalococcoidia</taxon>
        <taxon>Dehalococcoidales</taxon>
        <taxon>Dehalococcoidaceae</taxon>
        <taxon>Dehalogenimonas</taxon>
    </lineage>
</organism>
<protein>
    <submittedName>
        <fullName evidence="3">Uncharacterized protein</fullName>
    </submittedName>
</protein>
<evidence type="ECO:0000313" key="4">
    <source>
        <dbReference type="Proteomes" id="UP000185934"/>
    </source>
</evidence>
<feature type="region of interest" description="Disordered" evidence="1">
    <location>
        <begin position="44"/>
        <end position="73"/>
    </location>
</feature>
<dbReference type="KEGG" id="dfo:Dform_00226"/>
<dbReference type="EMBL" id="CP018258">
    <property type="protein sequence ID" value="APV43589.1"/>
    <property type="molecule type" value="Genomic_DNA"/>
</dbReference>
<evidence type="ECO:0000256" key="2">
    <source>
        <dbReference type="SAM" id="Phobius"/>
    </source>
</evidence>
<accession>A0A1P8F532</accession>
<reference evidence="4" key="1">
    <citation type="submission" date="2016-11" db="EMBL/GenBank/DDBJ databases">
        <title>Dehalogenimonas formicexedens sp. nov., a chlorinated alkane respiring bacterium isolated from contaminated groundwater.</title>
        <authorList>
            <person name="Key T.A."/>
            <person name="Bowman K.S."/>
            <person name="Lee I."/>
            <person name="Chun J."/>
            <person name="Albuquerque L."/>
            <person name="da Costa M.S."/>
            <person name="Rainey F.A."/>
            <person name="Moe W.M."/>
        </authorList>
    </citation>
    <scope>NUCLEOTIDE SEQUENCE [LARGE SCALE GENOMIC DNA]</scope>
    <source>
        <strain evidence="4">NSZ-14</strain>
    </source>
</reference>